<dbReference type="SUPFAM" id="SSF103506">
    <property type="entry name" value="Mitochondrial carrier"/>
    <property type="match status" value="1"/>
</dbReference>
<dbReference type="EMBL" id="JAFCMP010000384">
    <property type="protein sequence ID" value="KAG5180534.1"/>
    <property type="molecule type" value="Genomic_DNA"/>
</dbReference>
<accession>A0A836CCC5</accession>
<dbReference type="AlphaFoldDB" id="A0A836CCC5"/>
<evidence type="ECO:0000256" key="3">
    <source>
        <dbReference type="ARBA" id="ARBA00023136"/>
    </source>
</evidence>
<keyword evidence="6" id="KW-1185">Reference proteome</keyword>
<protein>
    <submittedName>
        <fullName evidence="5">Uncharacterized protein</fullName>
    </submittedName>
</protein>
<name>A0A836CCC5_9STRA</name>
<dbReference type="Gene3D" id="1.50.40.10">
    <property type="entry name" value="Mitochondrial carrier domain"/>
    <property type="match status" value="1"/>
</dbReference>
<feature type="non-terminal residue" evidence="5">
    <location>
        <position position="155"/>
    </location>
</feature>
<comment type="caution">
    <text evidence="5">The sequence shown here is derived from an EMBL/GenBank/DDBJ whole genome shotgun (WGS) entry which is preliminary data.</text>
</comment>
<feature type="region of interest" description="Disordered" evidence="4">
    <location>
        <begin position="34"/>
        <end position="54"/>
    </location>
</feature>
<sequence>WPLQGRQRVLPERRAFQRHLLSCVRSSQAVAGSWSRGRRTSSASPARSGGHGRCSCSVAHTPADVIKTRLQVVAREGEATYRGISDCAAHIFAVTLWAYELLHKAVSSADPALQPRPPTNAPIEVGDYRDAFRRAHVSKRLDDIHNLIENLSNVK</sequence>
<dbReference type="GO" id="GO:0016020">
    <property type="term" value="C:membrane"/>
    <property type="evidence" value="ECO:0007669"/>
    <property type="project" value="UniProtKB-SubCell"/>
</dbReference>
<reference evidence="5" key="1">
    <citation type="submission" date="2021-02" db="EMBL/GenBank/DDBJ databases">
        <title>First Annotated Genome of the Yellow-green Alga Tribonema minus.</title>
        <authorList>
            <person name="Mahan K.M."/>
        </authorList>
    </citation>
    <scope>NUCLEOTIDE SEQUENCE</scope>
    <source>
        <strain evidence="5">UTEX B ZZ1240</strain>
    </source>
</reference>
<evidence type="ECO:0000313" key="5">
    <source>
        <dbReference type="EMBL" id="KAG5180534.1"/>
    </source>
</evidence>
<keyword evidence="3" id="KW-0472">Membrane</keyword>
<evidence type="ECO:0000256" key="1">
    <source>
        <dbReference type="ARBA" id="ARBA00004370"/>
    </source>
</evidence>
<dbReference type="Proteomes" id="UP000664859">
    <property type="component" value="Unassembled WGS sequence"/>
</dbReference>
<keyword evidence="2" id="KW-0812">Transmembrane</keyword>
<dbReference type="InterPro" id="IPR023395">
    <property type="entry name" value="MCP_dom_sf"/>
</dbReference>
<organism evidence="5 6">
    <name type="scientific">Tribonema minus</name>
    <dbReference type="NCBI Taxonomy" id="303371"/>
    <lineage>
        <taxon>Eukaryota</taxon>
        <taxon>Sar</taxon>
        <taxon>Stramenopiles</taxon>
        <taxon>Ochrophyta</taxon>
        <taxon>PX clade</taxon>
        <taxon>Xanthophyceae</taxon>
        <taxon>Tribonematales</taxon>
        <taxon>Tribonemataceae</taxon>
        <taxon>Tribonema</taxon>
    </lineage>
</organism>
<evidence type="ECO:0000313" key="6">
    <source>
        <dbReference type="Proteomes" id="UP000664859"/>
    </source>
</evidence>
<gene>
    <name evidence="5" type="ORF">JKP88DRAFT_354713</name>
</gene>
<dbReference type="OrthoDB" id="2161at2759"/>
<comment type="subcellular location">
    <subcellularLocation>
        <location evidence="1">Membrane</location>
    </subcellularLocation>
</comment>
<evidence type="ECO:0000256" key="2">
    <source>
        <dbReference type="ARBA" id="ARBA00022692"/>
    </source>
</evidence>
<proteinExistence type="predicted"/>
<evidence type="ECO:0000256" key="4">
    <source>
        <dbReference type="SAM" id="MobiDB-lite"/>
    </source>
</evidence>